<name>A0A1E5VTT1_9POAL</name>
<comment type="pathway">
    <text evidence="2 5">Protein modification; protein ubiquitination.</text>
</comment>
<evidence type="ECO:0000313" key="7">
    <source>
        <dbReference type="EMBL" id="OEL28484.1"/>
    </source>
</evidence>
<evidence type="ECO:0000256" key="1">
    <source>
        <dbReference type="ARBA" id="ARBA00000900"/>
    </source>
</evidence>
<evidence type="ECO:0000259" key="6">
    <source>
        <dbReference type="PROSITE" id="PS51698"/>
    </source>
</evidence>
<dbReference type="InterPro" id="IPR045185">
    <property type="entry name" value="PUB22/23/24-like"/>
</dbReference>
<dbReference type="GO" id="GO:0061630">
    <property type="term" value="F:ubiquitin protein ligase activity"/>
    <property type="evidence" value="ECO:0007669"/>
    <property type="project" value="UniProtKB-UniRule"/>
</dbReference>
<evidence type="ECO:0000256" key="5">
    <source>
        <dbReference type="RuleBase" id="RU369093"/>
    </source>
</evidence>
<keyword evidence="4 5" id="KW-0833">Ubl conjugation pathway</keyword>
<comment type="caution">
    <text evidence="7">The sequence shown here is derived from an EMBL/GenBank/DDBJ whole genome shotgun (WGS) entry which is preliminary data.</text>
</comment>
<comment type="catalytic activity">
    <reaction evidence="1 5">
        <text>S-ubiquitinyl-[E2 ubiquitin-conjugating enzyme]-L-cysteine + [acceptor protein]-L-lysine = [E2 ubiquitin-conjugating enzyme]-L-cysteine + N(6)-ubiquitinyl-[acceptor protein]-L-lysine.</text>
        <dbReference type="EC" id="2.3.2.27"/>
    </reaction>
</comment>
<dbReference type="Gene3D" id="3.30.40.10">
    <property type="entry name" value="Zinc/RING finger domain, C3HC4 (zinc finger)"/>
    <property type="match status" value="1"/>
</dbReference>
<dbReference type="FunFam" id="3.30.40.10:FF:000442">
    <property type="entry name" value="RING-type E3 ubiquitin transferase"/>
    <property type="match status" value="1"/>
</dbReference>
<dbReference type="SUPFAM" id="SSF48371">
    <property type="entry name" value="ARM repeat"/>
    <property type="match status" value="1"/>
</dbReference>
<dbReference type="OrthoDB" id="10064100at2759"/>
<dbReference type="InterPro" id="IPR016024">
    <property type="entry name" value="ARM-type_fold"/>
</dbReference>
<dbReference type="CDD" id="cd16664">
    <property type="entry name" value="RING-Ubox_PUB"/>
    <property type="match status" value="1"/>
</dbReference>
<organism evidence="7 8">
    <name type="scientific">Dichanthelium oligosanthes</name>
    <dbReference type="NCBI Taxonomy" id="888268"/>
    <lineage>
        <taxon>Eukaryota</taxon>
        <taxon>Viridiplantae</taxon>
        <taxon>Streptophyta</taxon>
        <taxon>Embryophyta</taxon>
        <taxon>Tracheophyta</taxon>
        <taxon>Spermatophyta</taxon>
        <taxon>Magnoliopsida</taxon>
        <taxon>Liliopsida</taxon>
        <taxon>Poales</taxon>
        <taxon>Poaceae</taxon>
        <taxon>PACMAD clade</taxon>
        <taxon>Panicoideae</taxon>
        <taxon>Panicodae</taxon>
        <taxon>Paniceae</taxon>
        <taxon>Dichantheliinae</taxon>
        <taxon>Dichanthelium</taxon>
    </lineage>
</organism>
<comment type="function">
    <text evidence="5">Functions as an E3 ubiquitin ligase.</text>
</comment>
<accession>A0A1E5VTT1</accession>
<dbReference type="Pfam" id="PF25598">
    <property type="entry name" value="ARM_PUB"/>
    <property type="match status" value="1"/>
</dbReference>
<dbReference type="SUPFAM" id="SSF57850">
    <property type="entry name" value="RING/U-box"/>
    <property type="match status" value="1"/>
</dbReference>
<dbReference type="EMBL" id="LWDX02029922">
    <property type="protein sequence ID" value="OEL28484.1"/>
    <property type="molecule type" value="Genomic_DNA"/>
</dbReference>
<dbReference type="GO" id="GO:0016567">
    <property type="term" value="P:protein ubiquitination"/>
    <property type="evidence" value="ECO:0007669"/>
    <property type="project" value="UniProtKB-UniRule"/>
</dbReference>
<sequence length="415" mass="44924">MAMEEPPQLFLCPISMELMEDPVTVSTGVTYDRRSIERWFFKYGKTTCPATMQRLSSFDLTPNHTLKSVISSWLDRASSSPSSSTPPCKKLGRERLPSVLAGIEDTPFKVTALKNLKSCMEGDVAAQEDFVAGGGIQVLGRVMTQALAESSAGVDFSAFRTCEEAGAVLDTLSLSDDASVELVLKPECMRPVVALVQRGSAEARLHAMAIVAKISMASSADRDWTAGVDVEDLIKSLLELLSDGTSPKLSSGALEVLLDVTARSRGSRRAKAVEVGAVCVLVELLVLPDTDRRVAERALLLLKRLCKCPEGRLAFAEHSLAVLAVARTMLRVSGLASRLAVSVLWLVACAVTPTERVLDDMLMSGGVAKLLALLQVESSTSTKEKAAKLLRVHGAFWRQYPCFPTDLRDHLKFLN</sequence>
<dbReference type="EC" id="2.3.2.27" evidence="5"/>
<dbReference type="Proteomes" id="UP000095767">
    <property type="component" value="Unassembled WGS sequence"/>
</dbReference>
<dbReference type="InterPro" id="IPR003613">
    <property type="entry name" value="Ubox_domain"/>
</dbReference>
<evidence type="ECO:0000256" key="3">
    <source>
        <dbReference type="ARBA" id="ARBA00022679"/>
    </source>
</evidence>
<proteinExistence type="predicted"/>
<dbReference type="Pfam" id="PF04564">
    <property type="entry name" value="U-box"/>
    <property type="match status" value="1"/>
</dbReference>
<evidence type="ECO:0000256" key="2">
    <source>
        <dbReference type="ARBA" id="ARBA00004906"/>
    </source>
</evidence>
<keyword evidence="3 5" id="KW-0808">Transferase</keyword>
<dbReference type="InterPro" id="IPR013083">
    <property type="entry name" value="Znf_RING/FYVE/PHD"/>
</dbReference>
<reference evidence="7 8" key="1">
    <citation type="submission" date="2016-09" db="EMBL/GenBank/DDBJ databases">
        <title>The draft genome of Dichanthelium oligosanthes: A C3 panicoid grass species.</title>
        <authorList>
            <person name="Studer A.J."/>
            <person name="Schnable J.C."/>
            <person name="Brutnell T.P."/>
        </authorList>
    </citation>
    <scope>NUCLEOTIDE SEQUENCE [LARGE SCALE GENOMIC DNA]</scope>
    <source>
        <strain evidence="8">cv. Kellogg 1175</strain>
        <tissue evidence="7">Leaf</tissue>
    </source>
</reference>
<dbReference type="InterPro" id="IPR058678">
    <property type="entry name" value="ARM_PUB"/>
</dbReference>
<dbReference type="PANTHER" id="PTHR22849">
    <property type="entry name" value="WDSAM1 PROTEIN"/>
    <property type="match status" value="1"/>
</dbReference>
<dbReference type="AlphaFoldDB" id="A0A1E5VTT1"/>
<dbReference type="UniPathway" id="UPA00143"/>
<dbReference type="SMART" id="SM00504">
    <property type="entry name" value="Ubox"/>
    <property type="match status" value="1"/>
</dbReference>
<evidence type="ECO:0000313" key="8">
    <source>
        <dbReference type="Proteomes" id="UP000095767"/>
    </source>
</evidence>
<dbReference type="PROSITE" id="PS51698">
    <property type="entry name" value="U_BOX"/>
    <property type="match status" value="1"/>
</dbReference>
<gene>
    <name evidence="7" type="ORF">BAE44_0010494</name>
</gene>
<evidence type="ECO:0000256" key="4">
    <source>
        <dbReference type="ARBA" id="ARBA00022786"/>
    </source>
</evidence>
<dbReference type="STRING" id="888268.A0A1E5VTT1"/>
<keyword evidence="8" id="KW-1185">Reference proteome</keyword>
<dbReference type="Gene3D" id="1.25.10.10">
    <property type="entry name" value="Leucine-rich Repeat Variant"/>
    <property type="match status" value="2"/>
</dbReference>
<protein>
    <recommendedName>
        <fullName evidence="5 6">U-box domain-containing protein</fullName>
        <ecNumber evidence="5">2.3.2.27</ecNumber>
    </recommendedName>
    <alternativeName>
        <fullName evidence="5">RING-type E3 ubiquitin transferase PUB</fullName>
    </alternativeName>
</protein>
<feature type="domain" description="U-box" evidence="6">
    <location>
        <begin position="5"/>
        <end position="80"/>
    </location>
</feature>
<dbReference type="PANTHER" id="PTHR22849:SF166">
    <property type="entry name" value="U-BOX DOMAIN-CONTAINING PROTEIN"/>
    <property type="match status" value="1"/>
</dbReference>
<dbReference type="InterPro" id="IPR011989">
    <property type="entry name" value="ARM-like"/>
</dbReference>
<dbReference type="InterPro" id="IPR045210">
    <property type="entry name" value="RING-Ubox_PUB"/>
</dbReference>